<dbReference type="SUPFAM" id="SSF101898">
    <property type="entry name" value="NHL repeat"/>
    <property type="match status" value="1"/>
</dbReference>
<accession>W8S3H9</accession>
<dbReference type="EMBL" id="CP004372">
    <property type="protein sequence ID" value="AHM03321.1"/>
    <property type="molecule type" value="Genomic_DNA"/>
</dbReference>
<reference evidence="3 4" key="1">
    <citation type="submission" date="2013-03" db="EMBL/GenBank/DDBJ databases">
        <authorList>
            <person name="Fiebig A."/>
            <person name="Goeker M."/>
            <person name="Klenk H.-P.P."/>
        </authorList>
    </citation>
    <scope>NUCLEOTIDE SEQUENCE [LARGE SCALE GENOMIC DNA]</scope>
    <source>
        <strain evidence="4">DSM 19469</strain>
    </source>
</reference>
<gene>
    <name evidence="3" type="ORF">roselon_00921</name>
</gene>
<dbReference type="InterPro" id="IPR027372">
    <property type="entry name" value="Phytase-like_dom"/>
</dbReference>
<dbReference type="STRING" id="1294273.roselon_00921"/>
<evidence type="ECO:0000313" key="3">
    <source>
        <dbReference type="EMBL" id="AHM03321.1"/>
    </source>
</evidence>
<dbReference type="Proteomes" id="UP000019593">
    <property type="component" value="Chromosome"/>
</dbReference>
<feature type="signal peptide" evidence="1">
    <location>
        <begin position="1"/>
        <end position="17"/>
    </location>
</feature>
<keyword evidence="1" id="KW-0732">Signal</keyword>
<proteinExistence type="predicted"/>
<feature type="domain" description="Phytase-like" evidence="2">
    <location>
        <begin position="36"/>
        <end position="274"/>
    </location>
</feature>
<feature type="chain" id="PRO_5004912913" description="Phytase-like domain-containing protein" evidence="1">
    <location>
        <begin position="18"/>
        <end position="290"/>
    </location>
</feature>
<dbReference type="HOGENOM" id="CLU_059147_0_0_5"/>
<organism evidence="3 4">
    <name type="scientific">Roseicyclus elongatus DSM 19469</name>
    <dbReference type="NCBI Taxonomy" id="1294273"/>
    <lineage>
        <taxon>Bacteria</taxon>
        <taxon>Pseudomonadati</taxon>
        <taxon>Pseudomonadota</taxon>
        <taxon>Alphaproteobacteria</taxon>
        <taxon>Rhodobacterales</taxon>
        <taxon>Roseobacteraceae</taxon>
        <taxon>Roseicyclus</taxon>
    </lineage>
</organism>
<dbReference type="KEGG" id="red:roselon_00921"/>
<evidence type="ECO:0000313" key="4">
    <source>
        <dbReference type="Proteomes" id="UP000019593"/>
    </source>
</evidence>
<dbReference type="eggNOG" id="COG4246">
    <property type="taxonomic scope" value="Bacteria"/>
</dbReference>
<sequence>MKRAALILGLVASPALATGEARLIGEVAFDLPRAYAFGGLSAIEMRQGGAEALLLSDRGRLFTLRLDGAGDGLPEAALIGDTTLTTPGGTLPDGRAAMDSEGMARLADGRLALSFEGDMRFAIHAADGRELARIAPPPEAGLLPPNGGYEALAADAEGRLYTVAERAPGSAPHALWRHDEGGWHVFARLPRQSGFRPVALDFDDRGRLTLLERRFAPLGGFAARITRYGVTADGLGPQEVLLETRPGIHGNLEGLSLWRDGQGRLIASMVADNDLIRFRPNSLVSYRLPD</sequence>
<name>W8S3H9_9RHOB</name>
<evidence type="ECO:0000259" key="2">
    <source>
        <dbReference type="Pfam" id="PF13449"/>
    </source>
</evidence>
<dbReference type="Pfam" id="PF13449">
    <property type="entry name" value="Phytase-like"/>
    <property type="match status" value="1"/>
</dbReference>
<dbReference type="AlphaFoldDB" id="W8S3H9"/>
<protein>
    <recommendedName>
        <fullName evidence="2">Phytase-like domain-containing protein</fullName>
    </recommendedName>
</protein>
<evidence type="ECO:0000256" key="1">
    <source>
        <dbReference type="SAM" id="SignalP"/>
    </source>
</evidence>
<keyword evidence="4" id="KW-1185">Reference proteome</keyword>